<evidence type="ECO:0000313" key="2">
    <source>
        <dbReference type="EMBL" id="QII45221.1"/>
    </source>
</evidence>
<evidence type="ECO:0000256" key="1">
    <source>
        <dbReference type="SAM" id="SignalP"/>
    </source>
</evidence>
<keyword evidence="1" id="KW-0732">Signal</keyword>
<proteinExistence type="predicted"/>
<keyword evidence="3" id="KW-1185">Reference proteome</keyword>
<feature type="chain" id="PRO_5026237689" description="Macroglobulin domain-containing protein" evidence="1">
    <location>
        <begin position="23"/>
        <end position="814"/>
    </location>
</feature>
<name>A0A6G7J2W7_9FLAO</name>
<organism evidence="2 3">
    <name type="scientific">Flagellimonas oceani</name>
    <dbReference type="NCBI Taxonomy" id="2698672"/>
    <lineage>
        <taxon>Bacteria</taxon>
        <taxon>Pseudomonadati</taxon>
        <taxon>Bacteroidota</taxon>
        <taxon>Flavobacteriia</taxon>
        <taxon>Flavobacteriales</taxon>
        <taxon>Flavobacteriaceae</taxon>
        <taxon>Flagellimonas</taxon>
    </lineage>
</organism>
<dbReference type="Gene3D" id="2.60.40.1930">
    <property type="match status" value="1"/>
</dbReference>
<dbReference type="AlphaFoldDB" id="A0A6G7J2W7"/>
<evidence type="ECO:0000313" key="3">
    <source>
        <dbReference type="Proteomes" id="UP000502928"/>
    </source>
</evidence>
<dbReference type="Proteomes" id="UP000502928">
    <property type="component" value="Chromosome"/>
</dbReference>
<dbReference type="RefSeq" id="WP_166248709.1">
    <property type="nucleotide sequence ID" value="NZ_CP049616.1"/>
</dbReference>
<gene>
    <name evidence="2" type="ORF">GVT53_11205</name>
</gene>
<accession>A0A6G7J2W7</accession>
<dbReference type="KEGG" id="mut:GVT53_11205"/>
<reference evidence="2 3" key="1">
    <citation type="submission" date="2020-02" db="EMBL/GenBank/DDBJ databases">
        <title>Complete genome of Muricauda sp. 501str8.</title>
        <authorList>
            <person name="Dong B."/>
            <person name="Zhu S."/>
            <person name="Yang J."/>
            <person name="Chen J."/>
        </authorList>
    </citation>
    <scope>NUCLEOTIDE SEQUENCE [LARGE SCALE GENOMIC DNA]</scope>
    <source>
        <strain evidence="2 3">501str8</strain>
    </source>
</reference>
<dbReference type="EMBL" id="CP049616">
    <property type="protein sequence ID" value="QII45221.1"/>
    <property type="molecule type" value="Genomic_DNA"/>
</dbReference>
<protein>
    <recommendedName>
        <fullName evidence="4">Macroglobulin domain-containing protein</fullName>
    </recommendedName>
</protein>
<feature type="signal peptide" evidence="1">
    <location>
        <begin position="1"/>
        <end position="22"/>
    </location>
</feature>
<evidence type="ECO:0008006" key="4">
    <source>
        <dbReference type="Google" id="ProtNLM"/>
    </source>
</evidence>
<sequence length="814" mass="93130">MPKHVPLFITAALFFLINTLNAQNEIEGQYREYFEKPREVVYLQVSKDIFLPDEEIWFKGYLYDLKRAQPSKISKTINVGVYDSLGVLKKELLYYINEGFFKGSVKVDSTFSEGRYFLKAKTNWMRNFKDDNAFLKQILVVKSDYNIPLNQQDPRKVDIQFLPEGGKLVAGINNIVGVKVQNGMGVPLQMDNIKVVDEAGKQLALIETNSLGLGKFEITPELNVFYFANLQMPSGEELSVRVPRIYAKGINLNVVDNPYKKEVLVQVESNDLALQDGDVRTNLVLHKDGEIISKPVLLSKNSKVFTTYFDKTKLLTGVNILTLLDDRNNPIEERQFYVWKGGVANRVEASINYATDTKDSLEITLNSRGYQPMGVSVSVLPENTKVYKGENSIYEQIYLMPYIQGDVENAGYYFSKNEIKKKYDLDLLLLTQGYSKYDWQEILSDKLQTKYNPVDGLTLYGFLNEELKRENILVHKSIEHEATEVTLSPGQDKFLITNFYPINGENIFFSKKNNWGKLSKLDMYARLSNSYFLDEKIDVSGIKKINFFNAESGIMRSRSNNLELPGLHSDDKLIALDNVTVTEQSKLEKQARENIRVPRYLANKITVVDEELALTFGTVASLLRSKGYEVLEELQAYDGGSNDFISRVKIRSRRNPTSGVNIVLDDVVLMNLDAIYNMPLTQVESFYIDRLSRYMGTRAGNKETIYIFTRQRQELNLTPGKGFMSDKSFAFKVDNGFEKQKKFYNPEFISFTNTAFENFGLIHWEPLIWIDKNNSYTLKIPNYGFDNLKVVVEGMGEDGSVFSNVEILNTVRSN</sequence>